<evidence type="ECO:0000313" key="2">
    <source>
        <dbReference type="EMBL" id="ALO67674.1"/>
    </source>
</evidence>
<feature type="transmembrane region" description="Helical" evidence="1">
    <location>
        <begin position="70"/>
        <end position="88"/>
    </location>
</feature>
<evidence type="ECO:0000313" key="3">
    <source>
        <dbReference type="Proteomes" id="UP000059574"/>
    </source>
</evidence>
<dbReference type="AlphaFoldDB" id="A0A0S2M1H1"/>
<feature type="transmembrane region" description="Helical" evidence="1">
    <location>
        <begin position="37"/>
        <end position="58"/>
    </location>
</feature>
<reference evidence="3" key="1">
    <citation type="submission" date="2015-11" db="EMBL/GenBank/DDBJ databases">
        <authorList>
            <person name="Kumar R."/>
            <person name="Singh D."/>
            <person name="Swarnkar M.K."/>
            <person name="Singh A.K."/>
            <person name="Kumar S."/>
        </authorList>
    </citation>
    <scope>NUCLEOTIDE SEQUENCE [LARGE SCALE GENOMIC DNA]</scope>
    <source>
        <strain evidence="3">ERGS4:06</strain>
    </source>
</reference>
<dbReference type="OrthoDB" id="3830423at2"/>
<keyword evidence="1" id="KW-1133">Transmembrane helix</keyword>
<dbReference type="EMBL" id="CP013200">
    <property type="protein sequence ID" value="ALO67674.1"/>
    <property type="molecule type" value="Genomic_DNA"/>
</dbReference>
<feature type="transmembrane region" description="Helical" evidence="1">
    <location>
        <begin position="100"/>
        <end position="118"/>
    </location>
</feature>
<organism evidence="2 3">
    <name type="scientific">Arthrobacter alpinus</name>
    <dbReference type="NCBI Taxonomy" id="656366"/>
    <lineage>
        <taxon>Bacteria</taxon>
        <taxon>Bacillati</taxon>
        <taxon>Actinomycetota</taxon>
        <taxon>Actinomycetes</taxon>
        <taxon>Micrococcales</taxon>
        <taxon>Micrococcaceae</taxon>
        <taxon>Arthrobacter</taxon>
    </lineage>
</organism>
<sequence>MEILHSPLVFLHICGAAALLGGWLATFKTPTVGFWQLLGAWTQLVTGVLLVGVAEMIAGDGGSGINHLKIGVKLVILLAIIVSAVLGCRATKRGNDVPVGLAHSVGGLTLVNISLAVFW</sequence>
<dbReference type="RefSeq" id="WP_062290983.1">
    <property type="nucleotide sequence ID" value="NZ_CP013200.1"/>
</dbReference>
<gene>
    <name evidence="2" type="ORF">AS189_15790</name>
</gene>
<feature type="transmembrane region" description="Helical" evidence="1">
    <location>
        <begin position="6"/>
        <end position="25"/>
    </location>
</feature>
<proteinExistence type="predicted"/>
<dbReference type="Proteomes" id="UP000059574">
    <property type="component" value="Chromosome"/>
</dbReference>
<reference evidence="2 3" key="2">
    <citation type="journal article" date="2016" name="J. Biotechnol.">
        <title>Complete genome sequence of Arthrobacter alpinus ERGS4:06, a yellow pigmented bacterium tolerant to cold and radiations isolated from Sikkim Himalaya.</title>
        <authorList>
            <person name="Kumar R."/>
            <person name="Singh D."/>
            <person name="Swarnkar M.K."/>
            <person name="Singh A.K."/>
            <person name="Kumar S."/>
        </authorList>
    </citation>
    <scope>NUCLEOTIDE SEQUENCE [LARGE SCALE GENOMIC DNA]</scope>
    <source>
        <strain evidence="2 3">ERGS4:06</strain>
    </source>
</reference>
<accession>A0A0S2M1H1</accession>
<keyword evidence="1" id="KW-0812">Transmembrane</keyword>
<protein>
    <recommendedName>
        <fullName evidence="4">Integral membrane protein</fullName>
    </recommendedName>
</protein>
<evidence type="ECO:0000256" key="1">
    <source>
        <dbReference type="SAM" id="Phobius"/>
    </source>
</evidence>
<name>A0A0S2M1H1_9MICC</name>
<keyword evidence="1" id="KW-0472">Membrane</keyword>
<evidence type="ECO:0008006" key="4">
    <source>
        <dbReference type="Google" id="ProtNLM"/>
    </source>
</evidence>